<dbReference type="KEGG" id="drc:G0Q07_19665"/>
<evidence type="ECO:0000259" key="2">
    <source>
        <dbReference type="Pfam" id="PF05036"/>
    </source>
</evidence>
<dbReference type="InterPro" id="IPR008969">
    <property type="entry name" value="CarboxyPept-like_regulatory"/>
</dbReference>
<dbReference type="SUPFAM" id="SSF56935">
    <property type="entry name" value="Porins"/>
    <property type="match status" value="1"/>
</dbReference>
<keyword evidence="4" id="KW-1185">Reference proteome</keyword>
<feature type="chain" id="PRO_5025465851" description="SPOR domain-containing protein" evidence="1">
    <location>
        <begin position="22"/>
        <end position="1005"/>
    </location>
</feature>
<dbReference type="GO" id="GO:0042834">
    <property type="term" value="F:peptidoglycan binding"/>
    <property type="evidence" value="ECO:0007669"/>
    <property type="project" value="InterPro"/>
</dbReference>
<evidence type="ECO:0000313" key="3">
    <source>
        <dbReference type="EMBL" id="QIA09784.1"/>
    </source>
</evidence>
<sequence>MLQQCFLIIVLLSSLNFGVCAQSARNVNVRFVKNEVAVLPGKVVNLAFVTQNQSSDSIEVTHEFSIPDRWVVITRPGKLSLQPNEKKLSIVSIRAPFDCPVGSYPIQINKMKADVGINLSSQIVQVKILEIENITFQLIEQQNHILAGENISATYLIRNLGNTDKKLYINASNCDLVGSPDVKLDPGESTQIQITKPTSEELFESKTESFTVRAQVGERILESVYASTMVLPSRKAKKDLFFRFPVKASVSYLSTNRGGNYESAKQFQIDGNGTLDPEGKHRLGFMARWPNNTNLSFLGLYDQYYLSYSNKNIDLFLGEKSYTVTPLTEASRFGRGVEAKFLLKNGFGAGFFYVKPRFYEDIENEFSVFAGFDFNSKNNISFYYLGKKYQESNDPVQLFSFVTELNPFKRTKVDLELSRGMVDDETSNAIRSSINSQFSIFQISGIYFNVGKNYPGYYSNSKFFSTNINARISQKMSVSFNAREDFGNAQLDTFFVTAPYSKSIQGSLNYRISQGGNVKIYWREFESKDRLIKDKFHYKTDSWNLEYGHRYKRIDYTLRGEIGETTNLLAETNKNIQNSFRASANLTYRFNSRNSVRLFGNWSNINQFVSGDQRRLMAGLAATSRISKNLRLNCYIQNAYDINDYYRNRNLMQLNLDYKFLKKHTFSLRSFYTIFKNEVDNPEFTLSATYSYSLGIPIKQIVKAGKIRGRITNQLGEPVSDVFIRISSETAVTDRNGEYEFKLLSPGRQLLTIDRARLDIGEIPNIPMPLEVEIIENEETEINIQIQKGARLSGQIKLGESALSVLNDQSAQPDNILIELKSNLETYRITTNKEGEFTFPLVRPGEVLFRIYTNTIPAGYSAAQSTYTFHLNPGEQREVDIVLESKKKKIIFKSQNTTLSANEGFAPMKVTTVLKPQKKTSQLYYSVQIGAFSRSLAENSKFLRGQSSYFEKQIDNLHKYFIGKFDTVEEAQKERKRLSSFYTNPFIVVFKDEKIIPYNEFKSDK</sequence>
<dbReference type="EMBL" id="CP048409">
    <property type="protein sequence ID" value="QIA09784.1"/>
    <property type="molecule type" value="Genomic_DNA"/>
</dbReference>
<evidence type="ECO:0000313" key="4">
    <source>
        <dbReference type="Proteomes" id="UP000474630"/>
    </source>
</evidence>
<dbReference type="Proteomes" id="UP000474630">
    <property type="component" value="Chromosome"/>
</dbReference>
<dbReference type="SUPFAM" id="SSF49464">
    <property type="entry name" value="Carboxypeptidase regulatory domain-like"/>
    <property type="match status" value="1"/>
</dbReference>
<proteinExistence type="predicted"/>
<dbReference type="Gene3D" id="2.60.40.1120">
    <property type="entry name" value="Carboxypeptidase-like, regulatory domain"/>
    <property type="match status" value="1"/>
</dbReference>
<evidence type="ECO:0000256" key="1">
    <source>
        <dbReference type="SAM" id="SignalP"/>
    </source>
</evidence>
<dbReference type="AlphaFoldDB" id="A0A6C0RGY5"/>
<name>A0A6C0RGY5_9BACT</name>
<protein>
    <recommendedName>
        <fullName evidence="2">SPOR domain-containing protein</fullName>
    </recommendedName>
</protein>
<dbReference type="RefSeq" id="WP_163348753.1">
    <property type="nucleotide sequence ID" value="NZ_CP048409.1"/>
</dbReference>
<feature type="signal peptide" evidence="1">
    <location>
        <begin position="1"/>
        <end position="21"/>
    </location>
</feature>
<organism evidence="3 4">
    <name type="scientific">Draconibacterium halophilum</name>
    <dbReference type="NCBI Taxonomy" id="2706887"/>
    <lineage>
        <taxon>Bacteria</taxon>
        <taxon>Pseudomonadati</taxon>
        <taxon>Bacteroidota</taxon>
        <taxon>Bacteroidia</taxon>
        <taxon>Marinilabiliales</taxon>
        <taxon>Prolixibacteraceae</taxon>
        <taxon>Draconibacterium</taxon>
    </lineage>
</organism>
<gene>
    <name evidence="3" type="ORF">G0Q07_19665</name>
</gene>
<feature type="domain" description="SPOR" evidence="2">
    <location>
        <begin position="924"/>
        <end position="988"/>
    </location>
</feature>
<keyword evidence="1" id="KW-0732">Signal</keyword>
<dbReference type="Pfam" id="PF05036">
    <property type="entry name" value="SPOR"/>
    <property type="match status" value="1"/>
</dbReference>
<accession>A0A6C0RGY5</accession>
<dbReference type="InterPro" id="IPR007730">
    <property type="entry name" value="SPOR-like_dom"/>
</dbReference>
<reference evidence="3 4" key="1">
    <citation type="submission" date="2020-02" db="EMBL/GenBank/DDBJ databases">
        <title>Genome sequencing for Draconibacterium sp. strain M1.</title>
        <authorList>
            <person name="Park S.-J."/>
        </authorList>
    </citation>
    <scope>NUCLEOTIDE SEQUENCE [LARGE SCALE GENOMIC DNA]</scope>
    <source>
        <strain evidence="3 4">M1</strain>
    </source>
</reference>